<sequence length="730" mass="71838">MSPPVRPRGSTGLLVAVLTGFALAALAFAAGSFAGLAPPASAAGTGSASTVSRSTPARTAPADNSAPADNTAPADTPSPTPTPGPVRLDALPSGLVTSFPLTVSGTADPGDVIDVSGGSSPGSDTSCSVTAASDGTFRCALQRLPDGPGVAVRAVSRSSGLADSGRVDVLSPPVIASAQGGATGGGIHGTAYPGASVTVTAETGASCTFPADSSGSWGCVIAGLRDGRHSITATQVAPFSSTRSAPSRPVTIVVDTVAPPAPTITSPAPGSTVANGQTITFGGAGEQGATVTVYASTSRGTTVACTATVTGGAWSCGAAALPAGDYIASALQRDAAGNVSAGSNPVAVSVEAATPSTTPSKGRPSAAPAPAPAVPPPPSAAPSPSAGPTHPSTKGWTDTPFTTASAPVVTAASVPGWLRSVGLAIAALLLLVLPARLLVATLARPRGPRAVRSSIFGRNRAASELGEADALLGDRIGPGAAAHREPGAAAQPVWLAPVVGVAAALLVTLSTSVQDVATYVRLLLALALAVAAVNALWVLAARGMTRHLGLPPARPVVRPVLLIVVAVSAIGSRFLGLEPALLFGLVLGAVLPEGMGRVERGRTAAVQLSATAALGVLAWLAVGLLPTPSGAPSAFLIELVNSVALVAIGSTAVALLPFGGLAGRAVLQWSRPLWLAMGLVVYTVLFALLLPVASLVRSGTGVVAVVIAALAFAVLSLSVWLWERYVEPAR</sequence>
<feature type="signal peptide" evidence="3">
    <location>
        <begin position="1"/>
        <end position="29"/>
    </location>
</feature>
<feature type="transmembrane region" description="Helical" evidence="2">
    <location>
        <begin position="417"/>
        <end position="439"/>
    </location>
</feature>
<keyword evidence="2" id="KW-1133">Transmembrane helix</keyword>
<evidence type="ECO:0000256" key="3">
    <source>
        <dbReference type="SAM" id="SignalP"/>
    </source>
</evidence>
<dbReference type="Gene3D" id="2.60.40.10">
    <property type="entry name" value="Immunoglobulins"/>
    <property type="match status" value="3"/>
</dbReference>
<keyword evidence="3" id="KW-0732">Signal</keyword>
<reference evidence="5 6" key="1">
    <citation type="submission" date="2020-07" db="EMBL/GenBank/DDBJ databases">
        <title>Sequencing the genomes of 1000 actinobacteria strains.</title>
        <authorList>
            <person name="Klenk H.-P."/>
        </authorList>
    </citation>
    <scope>NUCLEOTIDE SEQUENCE [LARGE SCALE GENOMIC DNA]</scope>
    <source>
        <strain evidence="5 6">DSM 15165</strain>
    </source>
</reference>
<dbReference type="Proteomes" id="UP000578352">
    <property type="component" value="Unassembled WGS sequence"/>
</dbReference>
<feature type="transmembrane region" description="Helical" evidence="2">
    <location>
        <begin position="702"/>
        <end position="722"/>
    </location>
</feature>
<accession>A0A853CRC8</accession>
<proteinExistence type="predicted"/>
<feature type="transmembrane region" description="Helical" evidence="2">
    <location>
        <begin position="580"/>
        <end position="596"/>
    </location>
</feature>
<feature type="transmembrane region" description="Helical" evidence="2">
    <location>
        <begin position="673"/>
        <end position="696"/>
    </location>
</feature>
<evidence type="ECO:0000256" key="2">
    <source>
        <dbReference type="SAM" id="Phobius"/>
    </source>
</evidence>
<dbReference type="GO" id="GO:0005975">
    <property type="term" value="P:carbohydrate metabolic process"/>
    <property type="evidence" value="ECO:0007669"/>
    <property type="project" value="UniProtKB-ARBA"/>
</dbReference>
<gene>
    <name evidence="5" type="ORF">HNR13_001773</name>
</gene>
<dbReference type="RefSeq" id="WP_179605404.1">
    <property type="nucleotide sequence ID" value="NZ_BAABEH010000001.1"/>
</dbReference>
<feature type="region of interest" description="Disordered" evidence="1">
    <location>
        <begin position="39"/>
        <end position="91"/>
    </location>
</feature>
<evidence type="ECO:0000313" key="6">
    <source>
        <dbReference type="Proteomes" id="UP000578352"/>
    </source>
</evidence>
<comment type="caution">
    <text evidence="5">The sequence shown here is derived from an EMBL/GenBank/DDBJ whole genome shotgun (WGS) entry which is preliminary data.</text>
</comment>
<evidence type="ECO:0000256" key="1">
    <source>
        <dbReference type="SAM" id="MobiDB-lite"/>
    </source>
</evidence>
<feature type="compositionally biased region" description="Low complexity" evidence="1">
    <location>
        <begin position="39"/>
        <end position="52"/>
    </location>
</feature>
<feature type="region of interest" description="Disordered" evidence="1">
    <location>
        <begin position="107"/>
        <end position="127"/>
    </location>
</feature>
<dbReference type="InterPro" id="IPR013783">
    <property type="entry name" value="Ig-like_fold"/>
</dbReference>
<dbReference type="Pfam" id="PF19077">
    <property type="entry name" value="Big_13"/>
    <property type="match status" value="1"/>
</dbReference>
<organism evidence="5 6">
    <name type="scientific">Leifsonia shinshuensis</name>
    <dbReference type="NCBI Taxonomy" id="150026"/>
    <lineage>
        <taxon>Bacteria</taxon>
        <taxon>Bacillati</taxon>
        <taxon>Actinomycetota</taxon>
        <taxon>Actinomycetes</taxon>
        <taxon>Micrococcales</taxon>
        <taxon>Microbacteriaceae</taxon>
        <taxon>Leifsonia</taxon>
    </lineage>
</organism>
<dbReference type="EMBL" id="JACCFL010000001">
    <property type="protein sequence ID" value="NYJ23486.1"/>
    <property type="molecule type" value="Genomic_DNA"/>
</dbReference>
<feature type="domain" description="Bacterial Ig-like" evidence="4">
    <location>
        <begin position="273"/>
        <end position="347"/>
    </location>
</feature>
<evidence type="ECO:0000259" key="4">
    <source>
        <dbReference type="Pfam" id="PF19077"/>
    </source>
</evidence>
<feature type="transmembrane region" description="Helical" evidence="2">
    <location>
        <begin position="519"/>
        <end position="544"/>
    </location>
</feature>
<keyword evidence="2" id="KW-0472">Membrane</keyword>
<dbReference type="InterPro" id="IPR044016">
    <property type="entry name" value="Big_13"/>
</dbReference>
<feature type="compositionally biased region" description="Polar residues" evidence="1">
    <location>
        <begin position="117"/>
        <end position="127"/>
    </location>
</feature>
<feature type="chain" id="PRO_5039059456" description="Bacterial Ig-like domain-containing protein" evidence="3">
    <location>
        <begin position="30"/>
        <end position="730"/>
    </location>
</feature>
<protein>
    <recommendedName>
        <fullName evidence="4">Bacterial Ig-like domain-containing protein</fullName>
    </recommendedName>
</protein>
<feature type="compositionally biased region" description="Low complexity" evidence="1">
    <location>
        <begin position="59"/>
        <end position="75"/>
    </location>
</feature>
<evidence type="ECO:0000313" key="5">
    <source>
        <dbReference type="EMBL" id="NYJ23486.1"/>
    </source>
</evidence>
<feature type="transmembrane region" description="Helical" evidence="2">
    <location>
        <begin position="639"/>
        <end position="661"/>
    </location>
</feature>
<feature type="compositionally biased region" description="Pro residues" evidence="1">
    <location>
        <begin position="367"/>
        <end position="381"/>
    </location>
</feature>
<keyword evidence="2" id="KW-0812">Transmembrane</keyword>
<name>A0A853CRC8_9MICO</name>
<feature type="region of interest" description="Disordered" evidence="1">
    <location>
        <begin position="351"/>
        <end position="399"/>
    </location>
</feature>
<dbReference type="AlphaFoldDB" id="A0A853CRC8"/>
<feature type="transmembrane region" description="Helical" evidence="2">
    <location>
        <begin position="608"/>
        <end position="627"/>
    </location>
</feature>